<accession>A0A0V0QU91</accession>
<organism evidence="3 4">
    <name type="scientific">Pseudocohnilembus persalinus</name>
    <name type="common">Ciliate</name>
    <dbReference type="NCBI Taxonomy" id="266149"/>
    <lineage>
        <taxon>Eukaryota</taxon>
        <taxon>Sar</taxon>
        <taxon>Alveolata</taxon>
        <taxon>Ciliophora</taxon>
        <taxon>Intramacronucleata</taxon>
        <taxon>Oligohymenophorea</taxon>
        <taxon>Scuticociliatia</taxon>
        <taxon>Philasterida</taxon>
        <taxon>Pseudocohnilembidae</taxon>
        <taxon>Pseudocohnilembus</taxon>
    </lineage>
</organism>
<comment type="caution">
    <text evidence="3">The sequence shown here is derived from an EMBL/GenBank/DDBJ whole genome shotgun (WGS) entry which is preliminary data.</text>
</comment>
<feature type="compositionally biased region" description="Basic and acidic residues" evidence="2">
    <location>
        <begin position="35"/>
        <end position="61"/>
    </location>
</feature>
<evidence type="ECO:0000313" key="3">
    <source>
        <dbReference type="EMBL" id="KRX05826.1"/>
    </source>
</evidence>
<feature type="compositionally biased region" description="Basic and acidic residues" evidence="2">
    <location>
        <begin position="86"/>
        <end position="100"/>
    </location>
</feature>
<keyword evidence="1" id="KW-0175">Coiled coil</keyword>
<evidence type="ECO:0008006" key="5">
    <source>
        <dbReference type="Google" id="ProtNLM"/>
    </source>
</evidence>
<dbReference type="Gene3D" id="1.25.40.10">
    <property type="entry name" value="Tetratricopeptide repeat domain"/>
    <property type="match status" value="1"/>
</dbReference>
<dbReference type="Proteomes" id="UP000054937">
    <property type="component" value="Unassembled WGS sequence"/>
</dbReference>
<sequence length="568" mass="68089">MQHDNIHQIQKTEPQHSPQKYNQKNNQQHNFTETNSKHEEKSNYNNNEDKSQFNSEIKENNPEPLQKNQNSQLNTIQSENQSSSKNEIKYENRQEIQDSEDKQEENQEQIKNQYKQQLQQMQNQLKQQNEEIQKQQQNKINKDNQNIYKNAEINNDDYNYSQNVQKQQQIQQKLSQYINNDIFQAENDENVCDYNQKQYKKSINILSLAKLQFENSDLFSHEIFSEQFQNNYLEQLDSQNYHQIKEDLQITQAQIQQIQQQQQQQDLENSQSQNQNSDNQAENQDLKNLQKQEENLLNQLQEEENLRKNNIQQIREELSEEEKEDLCIQVQVLQFSAKCNLILKDEEKFLNFVKKCQLLGEICFPLSEEYLWQMNCDLSDYEVQNSNLNKALEYQLQGLEILSSLDKNDEQLEQREKLEKILKQMKGTYNAATLYFQEYGKYELDNLQQILKLMNQKQDGITSSKIKILRQIFYYYFESQDYIQAVQQLEQIETQEKQLYGETSIFVARTLKKMGIIQLLLKQYPEAQQTFMQSKTIFSLYPNERQQLEDINKNLQKINQLIQQNQQV</sequence>
<dbReference type="InterPro" id="IPR011990">
    <property type="entry name" value="TPR-like_helical_dom_sf"/>
</dbReference>
<name>A0A0V0QU91_PSEPJ</name>
<feature type="compositionally biased region" description="Polar residues" evidence="2">
    <location>
        <begin position="66"/>
        <end position="85"/>
    </location>
</feature>
<feature type="region of interest" description="Disordered" evidence="2">
    <location>
        <begin position="1"/>
        <end position="143"/>
    </location>
</feature>
<feature type="compositionally biased region" description="Low complexity" evidence="2">
    <location>
        <begin position="109"/>
        <end position="127"/>
    </location>
</feature>
<reference evidence="3 4" key="1">
    <citation type="journal article" date="2015" name="Sci. Rep.">
        <title>Genome of the facultative scuticociliatosis pathogen Pseudocohnilembus persalinus provides insight into its virulence through horizontal gene transfer.</title>
        <authorList>
            <person name="Xiong J."/>
            <person name="Wang G."/>
            <person name="Cheng J."/>
            <person name="Tian M."/>
            <person name="Pan X."/>
            <person name="Warren A."/>
            <person name="Jiang C."/>
            <person name="Yuan D."/>
            <person name="Miao W."/>
        </authorList>
    </citation>
    <scope>NUCLEOTIDE SEQUENCE [LARGE SCALE GENOMIC DNA]</scope>
    <source>
        <strain evidence="3">36N120E</strain>
    </source>
</reference>
<feature type="coiled-coil region" evidence="1">
    <location>
        <begin position="541"/>
        <end position="568"/>
    </location>
</feature>
<protein>
    <recommendedName>
        <fullName evidence="5">Tetratricopeptide repeat protein</fullName>
    </recommendedName>
</protein>
<dbReference type="AlphaFoldDB" id="A0A0V0QU91"/>
<proteinExistence type="predicted"/>
<gene>
    <name evidence="3" type="ORF">PPERSA_02358</name>
</gene>
<feature type="compositionally biased region" description="Low complexity" evidence="2">
    <location>
        <begin position="19"/>
        <end position="30"/>
    </location>
</feature>
<dbReference type="EMBL" id="LDAU01000104">
    <property type="protein sequence ID" value="KRX05826.1"/>
    <property type="molecule type" value="Genomic_DNA"/>
</dbReference>
<feature type="compositionally biased region" description="Polar residues" evidence="2">
    <location>
        <begin position="7"/>
        <end position="18"/>
    </location>
</feature>
<dbReference type="InParanoid" id="A0A0V0QU91"/>
<evidence type="ECO:0000313" key="4">
    <source>
        <dbReference type="Proteomes" id="UP000054937"/>
    </source>
</evidence>
<feature type="region of interest" description="Disordered" evidence="2">
    <location>
        <begin position="261"/>
        <end position="282"/>
    </location>
</feature>
<keyword evidence="4" id="KW-1185">Reference proteome</keyword>
<evidence type="ECO:0000256" key="1">
    <source>
        <dbReference type="SAM" id="Coils"/>
    </source>
</evidence>
<feature type="compositionally biased region" description="Low complexity" evidence="2">
    <location>
        <begin position="134"/>
        <end position="143"/>
    </location>
</feature>
<evidence type="ECO:0000256" key="2">
    <source>
        <dbReference type="SAM" id="MobiDB-lite"/>
    </source>
</evidence>